<evidence type="ECO:0000259" key="15">
    <source>
        <dbReference type="Pfam" id="PF00593"/>
    </source>
</evidence>
<sequence length="858" mass="92533">MKTFLLRSTALVALAIPAVAHAQSTGSVDFDDSAIVVSGVRATDVAGVEVPDSPKAKQVLDKELIRRQVPGQTVNDIVNLVPGVSFQNNDPWGSSGGSFTIRGFTSDRISQTVDGIPLNDSGNYALYTNQQVDPEVLEQVNVNLGVTDVDSPTASAVGGTINLRTRTPSDTFKITASMTYGDVLANDRQRSRPYMRGFAMIDTGDITGFGTKGFVSASYTRYDNPFNNYSRVDKKQFNARLWQDIGSNGDFVAVAGHYNENRNNFFGSFGLPSFPTTRADRFYDIEWPCTVDTAEAGVADEPNSCGTAFERRFNPSNTGNIRGASRFTLTDGLVLTVDPSYQYVKANGGGTTTGYEYGRTYNGETSYGYFSGKPYTGVDLNGDGDLLDAVTILQPSQTRTNRYGVIANLAYELNADHSVRLSYTHDYANHRQTGQIGYLLPNGSPVDVFPINNPILDADGNPLQKRDRLSLAILDQVSGEYRGHFGNLTAVLGLRAPFFTRELNQNCFTTTGNSNQGYVDCVYGASADAYAAAKPYSYDATTNKASGAALPQSRTYKYDAILPTVGFVYDMGATSVAFNYAQGLSVPGTDPLYASLYYPVDAPGVQPVPEKTDSFDLSLRYKTGNLQAALTGWYTKYKNRLANAYDPELDQTVTRNLGAVDKYGIDGSVAYKPTSNTTLYVFGSWNHSNIKDNLEGGNCTSKMVTSGQYGCAVAGDAYAILTGGKQEAGTPEFMIGGRAQADLGNLSVGAQVKYTGKRYVNSENLPIFAAVKNDAGDTVDYTQVYGAQVGGYTLVDLDVRYKIAESPTGGDVAIQLNVSNLFDELFVGGFGGQSDRYSSPFVQIGPPRAASISLLFGY</sequence>
<dbReference type="InterPro" id="IPR039426">
    <property type="entry name" value="TonB-dep_rcpt-like"/>
</dbReference>
<dbReference type="InterPro" id="IPR000531">
    <property type="entry name" value="Beta-barrel_TonB"/>
</dbReference>
<evidence type="ECO:0000256" key="1">
    <source>
        <dbReference type="ARBA" id="ARBA00004571"/>
    </source>
</evidence>
<dbReference type="InterPro" id="IPR037066">
    <property type="entry name" value="Plug_dom_sf"/>
</dbReference>
<dbReference type="RefSeq" id="WP_120105949.1">
    <property type="nucleotide sequence ID" value="NZ_RAHJ01000003.1"/>
</dbReference>
<evidence type="ECO:0000256" key="14">
    <source>
        <dbReference type="SAM" id="SignalP"/>
    </source>
</evidence>
<name>A0A419R5K5_9SPHN</name>
<protein>
    <submittedName>
        <fullName evidence="17">TonB-dependent receptor</fullName>
    </submittedName>
</protein>
<dbReference type="Proteomes" id="UP000284322">
    <property type="component" value="Unassembled WGS sequence"/>
</dbReference>
<dbReference type="GO" id="GO:0009279">
    <property type="term" value="C:cell outer membrane"/>
    <property type="evidence" value="ECO:0007669"/>
    <property type="project" value="UniProtKB-SubCell"/>
</dbReference>
<reference evidence="17 18" key="1">
    <citation type="submission" date="2018-09" db="EMBL/GenBank/DDBJ databases">
        <title>Altererythrobacter sp.Ery1 and Ery12, the genome sequencing of novel strains in genus Alterythrobacter.</title>
        <authorList>
            <person name="Cheng H."/>
            <person name="Wu Y.-H."/>
            <person name="Fang C."/>
            <person name="Xu X.-W."/>
        </authorList>
    </citation>
    <scope>NUCLEOTIDE SEQUENCE [LARGE SCALE GENOMIC DNA]</scope>
    <source>
        <strain evidence="17 18">Ery12</strain>
    </source>
</reference>
<feature type="domain" description="TonB-dependent receptor-like beta-barrel" evidence="15">
    <location>
        <begin position="340"/>
        <end position="821"/>
    </location>
</feature>
<evidence type="ECO:0000256" key="2">
    <source>
        <dbReference type="ARBA" id="ARBA00022448"/>
    </source>
</evidence>
<dbReference type="OrthoDB" id="593427at2"/>
<keyword evidence="7" id="KW-0408">Iron</keyword>
<evidence type="ECO:0000313" key="18">
    <source>
        <dbReference type="Proteomes" id="UP000284322"/>
    </source>
</evidence>
<organism evidence="17 18">
    <name type="scientific">Tsuneonella suprasediminis</name>
    <dbReference type="NCBI Taxonomy" id="2306996"/>
    <lineage>
        <taxon>Bacteria</taxon>
        <taxon>Pseudomonadati</taxon>
        <taxon>Pseudomonadota</taxon>
        <taxon>Alphaproteobacteria</taxon>
        <taxon>Sphingomonadales</taxon>
        <taxon>Erythrobacteraceae</taxon>
        <taxon>Tsuneonella</taxon>
    </lineage>
</organism>
<evidence type="ECO:0000256" key="7">
    <source>
        <dbReference type="ARBA" id="ARBA00023004"/>
    </source>
</evidence>
<evidence type="ECO:0000256" key="12">
    <source>
        <dbReference type="PROSITE-ProRule" id="PRU01360"/>
    </source>
</evidence>
<keyword evidence="8" id="KW-0406">Ion transport</keyword>
<evidence type="ECO:0000256" key="6">
    <source>
        <dbReference type="ARBA" id="ARBA00022729"/>
    </source>
</evidence>
<feature type="chain" id="PRO_5019540843" evidence="14">
    <location>
        <begin position="23"/>
        <end position="858"/>
    </location>
</feature>
<evidence type="ECO:0000256" key="5">
    <source>
        <dbReference type="ARBA" id="ARBA00022692"/>
    </source>
</evidence>
<dbReference type="Gene3D" id="2.40.170.20">
    <property type="entry name" value="TonB-dependent receptor, beta-barrel domain"/>
    <property type="match status" value="1"/>
</dbReference>
<dbReference type="InterPro" id="IPR012910">
    <property type="entry name" value="Plug_dom"/>
</dbReference>
<keyword evidence="10 12" id="KW-0472">Membrane</keyword>
<keyword evidence="2 12" id="KW-0813">Transport</keyword>
<evidence type="ECO:0000256" key="13">
    <source>
        <dbReference type="RuleBase" id="RU003357"/>
    </source>
</evidence>
<dbReference type="SUPFAM" id="SSF56935">
    <property type="entry name" value="Porins"/>
    <property type="match status" value="1"/>
</dbReference>
<evidence type="ECO:0000256" key="8">
    <source>
        <dbReference type="ARBA" id="ARBA00023065"/>
    </source>
</evidence>
<keyword evidence="17" id="KW-0675">Receptor</keyword>
<keyword evidence="5 12" id="KW-0812">Transmembrane</keyword>
<comment type="similarity">
    <text evidence="12 13">Belongs to the TonB-dependent receptor family.</text>
</comment>
<dbReference type="AlphaFoldDB" id="A0A419R5K5"/>
<dbReference type="PANTHER" id="PTHR32552:SF89">
    <property type="entry name" value="CATECHOLATE SIDEROPHORE RECEPTOR FIU"/>
    <property type="match status" value="1"/>
</dbReference>
<evidence type="ECO:0000256" key="9">
    <source>
        <dbReference type="ARBA" id="ARBA00023077"/>
    </source>
</evidence>
<comment type="subcellular location">
    <subcellularLocation>
        <location evidence="1 12">Cell outer membrane</location>
        <topology evidence="1 12">Multi-pass membrane protein</topology>
    </subcellularLocation>
</comment>
<evidence type="ECO:0000256" key="11">
    <source>
        <dbReference type="ARBA" id="ARBA00023237"/>
    </source>
</evidence>
<dbReference type="Gene3D" id="2.170.130.10">
    <property type="entry name" value="TonB-dependent receptor, plug domain"/>
    <property type="match status" value="1"/>
</dbReference>
<keyword evidence="6 14" id="KW-0732">Signal</keyword>
<evidence type="ECO:0000256" key="10">
    <source>
        <dbReference type="ARBA" id="ARBA00023136"/>
    </source>
</evidence>
<keyword evidence="18" id="KW-1185">Reference proteome</keyword>
<evidence type="ECO:0000256" key="3">
    <source>
        <dbReference type="ARBA" id="ARBA00022452"/>
    </source>
</evidence>
<feature type="domain" description="TonB-dependent receptor plug" evidence="16">
    <location>
        <begin position="52"/>
        <end position="158"/>
    </location>
</feature>
<evidence type="ECO:0000259" key="16">
    <source>
        <dbReference type="Pfam" id="PF07715"/>
    </source>
</evidence>
<keyword evidence="3 12" id="KW-1134">Transmembrane beta strand</keyword>
<accession>A0A419R5K5</accession>
<keyword evidence="9 13" id="KW-0798">TonB box</keyword>
<dbReference type="EMBL" id="RAHJ01000003">
    <property type="protein sequence ID" value="RJX71137.1"/>
    <property type="molecule type" value="Genomic_DNA"/>
</dbReference>
<comment type="caution">
    <text evidence="17">The sequence shown here is derived from an EMBL/GenBank/DDBJ whole genome shotgun (WGS) entry which is preliminary data.</text>
</comment>
<keyword evidence="11 12" id="KW-0998">Cell outer membrane</keyword>
<dbReference type="PANTHER" id="PTHR32552">
    <property type="entry name" value="FERRICHROME IRON RECEPTOR-RELATED"/>
    <property type="match status" value="1"/>
</dbReference>
<dbReference type="Pfam" id="PF07715">
    <property type="entry name" value="Plug"/>
    <property type="match status" value="1"/>
</dbReference>
<keyword evidence="4" id="KW-0410">Iron transport</keyword>
<evidence type="ECO:0000256" key="4">
    <source>
        <dbReference type="ARBA" id="ARBA00022496"/>
    </source>
</evidence>
<feature type="signal peptide" evidence="14">
    <location>
        <begin position="1"/>
        <end position="22"/>
    </location>
</feature>
<evidence type="ECO:0000313" key="17">
    <source>
        <dbReference type="EMBL" id="RJX71137.1"/>
    </source>
</evidence>
<dbReference type="InterPro" id="IPR036942">
    <property type="entry name" value="Beta-barrel_TonB_sf"/>
</dbReference>
<proteinExistence type="inferred from homology"/>
<dbReference type="GO" id="GO:0015344">
    <property type="term" value="F:siderophore uptake transmembrane transporter activity"/>
    <property type="evidence" value="ECO:0007669"/>
    <property type="project" value="TreeGrafter"/>
</dbReference>
<dbReference type="Pfam" id="PF00593">
    <property type="entry name" value="TonB_dep_Rec_b-barrel"/>
    <property type="match status" value="1"/>
</dbReference>
<gene>
    <name evidence="17" type="ORF">D6858_00385</name>
</gene>
<dbReference type="PROSITE" id="PS52016">
    <property type="entry name" value="TONB_DEPENDENT_REC_3"/>
    <property type="match status" value="1"/>
</dbReference>